<organism evidence="2 3">
    <name type="scientific">Rangifer tarandus platyrhynchus</name>
    <name type="common">Svalbard reindeer</name>
    <dbReference type="NCBI Taxonomy" id="3082113"/>
    <lineage>
        <taxon>Eukaryota</taxon>
        <taxon>Metazoa</taxon>
        <taxon>Chordata</taxon>
        <taxon>Craniata</taxon>
        <taxon>Vertebrata</taxon>
        <taxon>Euteleostomi</taxon>
        <taxon>Mammalia</taxon>
        <taxon>Eutheria</taxon>
        <taxon>Laurasiatheria</taxon>
        <taxon>Artiodactyla</taxon>
        <taxon>Ruminantia</taxon>
        <taxon>Pecora</taxon>
        <taxon>Cervidae</taxon>
        <taxon>Odocoileinae</taxon>
        <taxon>Rangifer</taxon>
    </lineage>
</organism>
<feature type="compositionally biased region" description="Polar residues" evidence="1">
    <location>
        <begin position="101"/>
        <end position="110"/>
    </location>
</feature>
<keyword evidence="3" id="KW-1185">Reference proteome</keyword>
<gene>
    <name evidence="2" type="ORF">MRATA1EN1_LOCUS3560</name>
</gene>
<name>A0ABN8XZ05_RANTA</name>
<evidence type="ECO:0000313" key="3">
    <source>
        <dbReference type="Proteomes" id="UP001176941"/>
    </source>
</evidence>
<reference evidence="2" key="1">
    <citation type="submission" date="2023-04" db="EMBL/GenBank/DDBJ databases">
        <authorList>
            <consortium name="ELIXIR-Norway"/>
        </authorList>
    </citation>
    <scope>NUCLEOTIDE SEQUENCE [LARGE SCALE GENOMIC DNA]</scope>
</reference>
<evidence type="ECO:0000313" key="2">
    <source>
        <dbReference type="EMBL" id="CAI9154598.1"/>
    </source>
</evidence>
<feature type="region of interest" description="Disordered" evidence="1">
    <location>
        <begin position="81"/>
        <end position="110"/>
    </location>
</feature>
<dbReference type="EMBL" id="OX459947">
    <property type="protein sequence ID" value="CAI9154598.1"/>
    <property type="molecule type" value="Genomic_DNA"/>
</dbReference>
<accession>A0ABN8XZ05</accession>
<proteinExistence type="predicted"/>
<evidence type="ECO:0000256" key="1">
    <source>
        <dbReference type="SAM" id="MobiDB-lite"/>
    </source>
</evidence>
<feature type="compositionally biased region" description="Basic residues" evidence="1">
    <location>
        <begin position="81"/>
        <end position="93"/>
    </location>
</feature>
<sequence>MGLIPSWGTKSPTCHVTRLKNFFLKLLYRSQDGPPSLTAGARSRARPCVRFTQDGALGTPDSHLHPDSYMPWMRFLSAHPTRPRARQVTRRAHTPVGETRSVPQVSSSPRQAIEEALRRSEAVGTLTAPPKLAWAAASGQGEGQGCLPASGAGVVMGCGGDPRHKEQKVMMSGNKNVCFRKFLD</sequence>
<protein>
    <submittedName>
        <fullName evidence="2">Uncharacterized protein</fullName>
    </submittedName>
</protein>
<dbReference type="Proteomes" id="UP001176941">
    <property type="component" value="Chromosome 11"/>
</dbReference>